<name>A0AA88MC09_CHASR</name>
<dbReference type="Pfam" id="PF00059">
    <property type="entry name" value="Lectin_C"/>
    <property type="match status" value="2"/>
</dbReference>
<feature type="domain" description="C-type lectin" evidence="1">
    <location>
        <begin position="1"/>
        <end position="109"/>
    </location>
</feature>
<reference evidence="2" key="1">
    <citation type="submission" date="2023-07" db="EMBL/GenBank/DDBJ databases">
        <title>Chromosome-level Genome Assembly of Striped Snakehead (Channa striata).</title>
        <authorList>
            <person name="Liu H."/>
        </authorList>
    </citation>
    <scope>NUCLEOTIDE SEQUENCE</scope>
    <source>
        <strain evidence="2">Gz</strain>
        <tissue evidence="2">Muscle</tissue>
    </source>
</reference>
<feature type="domain" description="C-type lectin" evidence="1">
    <location>
        <begin position="104"/>
        <end position="218"/>
    </location>
</feature>
<evidence type="ECO:0000313" key="2">
    <source>
        <dbReference type="EMBL" id="KAK2832811.1"/>
    </source>
</evidence>
<dbReference type="InterPro" id="IPR016186">
    <property type="entry name" value="C-type_lectin-like/link_sf"/>
</dbReference>
<dbReference type="PROSITE" id="PS50041">
    <property type="entry name" value="C_TYPE_LECTIN_2"/>
    <property type="match status" value="2"/>
</dbReference>
<gene>
    <name evidence="2" type="ORF">Q5P01_016700</name>
</gene>
<comment type="caution">
    <text evidence="2">The sequence shown here is derived from an EMBL/GenBank/DDBJ whole genome shotgun (WGS) entry which is preliminary data.</text>
</comment>
<evidence type="ECO:0000259" key="1">
    <source>
        <dbReference type="PROSITE" id="PS50041"/>
    </source>
</evidence>
<organism evidence="2 3">
    <name type="scientific">Channa striata</name>
    <name type="common">Snakehead murrel</name>
    <name type="synonym">Ophicephalus striatus</name>
    <dbReference type="NCBI Taxonomy" id="64152"/>
    <lineage>
        <taxon>Eukaryota</taxon>
        <taxon>Metazoa</taxon>
        <taxon>Chordata</taxon>
        <taxon>Craniata</taxon>
        <taxon>Vertebrata</taxon>
        <taxon>Euteleostomi</taxon>
        <taxon>Actinopterygii</taxon>
        <taxon>Neopterygii</taxon>
        <taxon>Teleostei</taxon>
        <taxon>Neoteleostei</taxon>
        <taxon>Acanthomorphata</taxon>
        <taxon>Anabantaria</taxon>
        <taxon>Anabantiformes</taxon>
        <taxon>Channoidei</taxon>
        <taxon>Channidae</taxon>
        <taxon>Channa</taxon>
    </lineage>
</organism>
<protein>
    <recommendedName>
        <fullName evidence="1">C-type lectin domain-containing protein</fullName>
    </recommendedName>
</protein>
<dbReference type="PANTHER" id="PTHR45784:SF3">
    <property type="entry name" value="C-TYPE LECTIN DOMAIN FAMILY 4 MEMBER K-LIKE-RELATED"/>
    <property type="match status" value="1"/>
</dbReference>
<dbReference type="SMART" id="SM00034">
    <property type="entry name" value="CLECT"/>
    <property type="match status" value="2"/>
</dbReference>
<keyword evidence="3" id="KW-1185">Reference proteome</keyword>
<dbReference type="InterPro" id="IPR016187">
    <property type="entry name" value="CTDL_fold"/>
</dbReference>
<evidence type="ECO:0000313" key="3">
    <source>
        <dbReference type="Proteomes" id="UP001187415"/>
    </source>
</evidence>
<dbReference type="AlphaFoldDB" id="A0AA88MC09"/>
<proteinExistence type="predicted"/>
<dbReference type="PANTHER" id="PTHR45784">
    <property type="entry name" value="C-TYPE LECTIN DOMAIN FAMILY 20 MEMBER A-RELATED"/>
    <property type="match status" value="1"/>
</dbReference>
<dbReference type="Gene3D" id="3.10.100.10">
    <property type="entry name" value="Mannose-Binding Protein A, subunit A"/>
    <property type="match status" value="2"/>
</dbReference>
<dbReference type="EMBL" id="JAUPFM010000013">
    <property type="protein sequence ID" value="KAK2832811.1"/>
    <property type="molecule type" value="Genomic_DNA"/>
</dbReference>
<dbReference type="SUPFAM" id="SSF56436">
    <property type="entry name" value="C-type lectin-like"/>
    <property type="match status" value="2"/>
</dbReference>
<accession>A0AA88MC09</accession>
<sequence length="282" mass="32397">MTWAQAQSFCRAEHTDLATVDSNNEFNQVVTAAQKYYNNVVWIGLYDDINSWRWSLQRDGFYGVGETTFWMWNSGEPNNFGGIEDCVEMNGNGAWNDCPCRNMYYFVCYNVDSSNYVFVPDLKNFSDAQSYCRQFYTDLVSVRNINELGMIQRMGQNQDIWIGLYRDSWKWSDGSPTSNWKPSIGSVPVSYIYTPCMGLSQGQLNARACGDKLFFVCYDEIVTQQIVRVKVTQNSSPVDLEDAKEAVLQQLVQMLKDGGLSQDIKVTWRKQSDGKTFYLEQT</sequence>
<dbReference type="Proteomes" id="UP001187415">
    <property type="component" value="Unassembled WGS sequence"/>
</dbReference>
<dbReference type="InterPro" id="IPR001304">
    <property type="entry name" value="C-type_lectin-like"/>
</dbReference>